<dbReference type="InterPro" id="IPR020846">
    <property type="entry name" value="MFS_dom"/>
</dbReference>
<dbReference type="Pfam" id="PF07690">
    <property type="entry name" value="MFS_1"/>
    <property type="match status" value="1"/>
</dbReference>
<organism evidence="3">
    <name type="scientific">uncultured organism</name>
    <dbReference type="NCBI Taxonomy" id="155900"/>
    <lineage>
        <taxon>unclassified sequences</taxon>
        <taxon>environmental samples</taxon>
    </lineage>
</organism>
<name>A0A5B8RFQ2_9ZZZZ</name>
<proteinExistence type="predicted"/>
<feature type="transmembrane region" description="Helical" evidence="1">
    <location>
        <begin position="107"/>
        <end position="129"/>
    </location>
</feature>
<dbReference type="InterPro" id="IPR052528">
    <property type="entry name" value="Sugar_transport-like"/>
</dbReference>
<accession>A0A5B8RFQ2</accession>
<feature type="transmembrane region" description="Helical" evidence="1">
    <location>
        <begin position="202"/>
        <end position="226"/>
    </location>
</feature>
<feature type="transmembrane region" description="Helical" evidence="1">
    <location>
        <begin position="260"/>
        <end position="281"/>
    </location>
</feature>
<feature type="domain" description="Major facilitator superfamily (MFS) profile" evidence="2">
    <location>
        <begin position="247"/>
        <end position="447"/>
    </location>
</feature>
<gene>
    <name evidence="3" type="ORF">KBTEX_02707</name>
</gene>
<dbReference type="GO" id="GO:0022857">
    <property type="term" value="F:transmembrane transporter activity"/>
    <property type="evidence" value="ECO:0007669"/>
    <property type="project" value="InterPro"/>
</dbReference>
<reference evidence="3" key="1">
    <citation type="submission" date="2019-06" db="EMBL/GenBank/DDBJ databases">
        <authorList>
            <person name="Murdoch R.W."/>
            <person name="Fathepure B."/>
        </authorList>
    </citation>
    <scope>NUCLEOTIDE SEQUENCE</scope>
</reference>
<dbReference type="EMBL" id="MN079139">
    <property type="protein sequence ID" value="QEA06372.1"/>
    <property type="molecule type" value="Genomic_DNA"/>
</dbReference>
<dbReference type="Gene3D" id="1.20.1250.20">
    <property type="entry name" value="MFS general substrate transporter like domains"/>
    <property type="match status" value="2"/>
</dbReference>
<dbReference type="AlphaFoldDB" id="A0A5B8RFQ2"/>
<dbReference type="PANTHER" id="PTHR23526:SF2">
    <property type="entry name" value="MAJOR FACILITATOR SUPERFAMILY (MFS) PROFILE DOMAIN-CONTAINING PROTEIN"/>
    <property type="match status" value="1"/>
</dbReference>
<feature type="transmembrane region" description="Helical" evidence="1">
    <location>
        <begin position="178"/>
        <end position="196"/>
    </location>
</feature>
<feature type="transmembrane region" description="Helical" evidence="1">
    <location>
        <begin position="320"/>
        <end position="342"/>
    </location>
</feature>
<feature type="transmembrane region" description="Helical" evidence="1">
    <location>
        <begin position="62"/>
        <end position="83"/>
    </location>
</feature>
<feature type="transmembrane region" description="Helical" evidence="1">
    <location>
        <begin position="287"/>
        <end position="308"/>
    </location>
</feature>
<keyword evidence="1" id="KW-0812">Transmembrane</keyword>
<evidence type="ECO:0000256" key="1">
    <source>
        <dbReference type="SAM" id="Phobius"/>
    </source>
</evidence>
<sequence>MSILSERLERAYYVLSGDDSDERACAAIPDSACTALPRNYLLNVGNGACTKLAEQIAGPNLVLPWLLGALGAPASIIGLLMPVKQFAALLPQLFVAGRIRSVARRKWVWTAAGLIQAVALLVIAAAALVLPPLAAGVVVLAVFALFSAASGTGSVAFQDVAAKTVPKGRRGRMLSNRAMIGGVLTMAAGLVIQRWVGADSAVVTYTLPVVVAAGLWALAAVLFAAIREHPGATEGGRRLADEIGAGVRLFARVSGYRRFLGVRALLLSVELAMPFYALYAQSLFDNGAAVLGLFVLTVGLGNVLSSPVWGRFSDRSSRTVLIASGCLAAAIAVVALAIGALPQAWRSPWLYAVVFVLLGIAEQGVRLGRKTYLVDAAPADDRPLYVAFANTGVGVLALAGGVVGAVVQFHGVEVAIMVLGVLSVLGALLGLMMPEAERMLAGTADAA</sequence>
<dbReference type="PANTHER" id="PTHR23526">
    <property type="entry name" value="INTEGRAL MEMBRANE TRANSPORT PROTEIN-RELATED"/>
    <property type="match status" value="1"/>
</dbReference>
<evidence type="ECO:0000259" key="2">
    <source>
        <dbReference type="PROSITE" id="PS50850"/>
    </source>
</evidence>
<keyword evidence="1" id="KW-0472">Membrane</keyword>
<evidence type="ECO:0000313" key="3">
    <source>
        <dbReference type="EMBL" id="QEA06372.1"/>
    </source>
</evidence>
<feature type="transmembrane region" description="Helical" evidence="1">
    <location>
        <begin position="414"/>
        <end position="433"/>
    </location>
</feature>
<dbReference type="PROSITE" id="PS50850">
    <property type="entry name" value="MFS"/>
    <property type="match status" value="1"/>
</dbReference>
<feature type="transmembrane region" description="Helical" evidence="1">
    <location>
        <begin position="135"/>
        <end position="157"/>
    </location>
</feature>
<protein>
    <recommendedName>
        <fullName evidence="2">Major facilitator superfamily (MFS) profile domain-containing protein</fullName>
    </recommendedName>
</protein>
<feature type="transmembrane region" description="Helical" evidence="1">
    <location>
        <begin position="385"/>
        <end position="408"/>
    </location>
</feature>
<dbReference type="SUPFAM" id="SSF103473">
    <property type="entry name" value="MFS general substrate transporter"/>
    <property type="match status" value="1"/>
</dbReference>
<dbReference type="InterPro" id="IPR036259">
    <property type="entry name" value="MFS_trans_sf"/>
</dbReference>
<keyword evidence="1" id="KW-1133">Transmembrane helix</keyword>
<dbReference type="InterPro" id="IPR011701">
    <property type="entry name" value="MFS"/>
</dbReference>